<accession>J9G3K5</accession>
<reference evidence="1" key="1">
    <citation type="journal article" date="2012" name="PLoS ONE">
        <title>Gene sets for utilization of primary and secondary nutrition supplies in the distal gut of endangered iberian lynx.</title>
        <authorList>
            <person name="Alcaide M."/>
            <person name="Messina E."/>
            <person name="Richter M."/>
            <person name="Bargiela R."/>
            <person name="Peplies J."/>
            <person name="Huws S.A."/>
            <person name="Newbold C.J."/>
            <person name="Golyshin P.N."/>
            <person name="Simon M.A."/>
            <person name="Lopez G."/>
            <person name="Yakimov M.M."/>
            <person name="Ferrer M."/>
        </authorList>
    </citation>
    <scope>NUCLEOTIDE SEQUENCE</scope>
</reference>
<proteinExistence type="predicted"/>
<dbReference type="AlphaFoldDB" id="J9G3K5"/>
<sequence>MTKKKTLHLVMHWRVMSYCMKENATSWDYINLPLTAWYKEYKSKRLNCSLFYITRRPES</sequence>
<name>J9G3K5_9ZZZZ</name>
<comment type="caution">
    <text evidence="1">The sequence shown here is derived from an EMBL/GenBank/DDBJ whole genome shotgun (WGS) entry which is preliminary data.</text>
</comment>
<organism evidence="1">
    <name type="scientific">gut metagenome</name>
    <dbReference type="NCBI Taxonomy" id="749906"/>
    <lineage>
        <taxon>unclassified sequences</taxon>
        <taxon>metagenomes</taxon>
        <taxon>organismal metagenomes</taxon>
    </lineage>
</organism>
<gene>
    <name evidence="1" type="ORF">EVA_17790</name>
</gene>
<protein>
    <submittedName>
        <fullName evidence="1">Uncharacterized protein</fullName>
    </submittedName>
</protein>
<evidence type="ECO:0000313" key="1">
    <source>
        <dbReference type="EMBL" id="EJW94104.1"/>
    </source>
</evidence>
<dbReference type="EMBL" id="AMCI01006565">
    <property type="protein sequence ID" value="EJW94104.1"/>
    <property type="molecule type" value="Genomic_DNA"/>
</dbReference>